<dbReference type="PANTHER" id="PTHR14659:SF1">
    <property type="entry name" value="ALPHA- AND GAMMA-ADAPTIN-BINDING PROTEIN P34"/>
    <property type="match status" value="1"/>
</dbReference>
<dbReference type="InterPro" id="IPR055264">
    <property type="entry name" value="BOD1/SHG1_dom"/>
</dbReference>
<dbReference type="InterPro" id="IPR019341">
    <property type="entry name" value="Alpha/Gamma-adaptin-bd_p34"/>
</dbReference>
<dbReference type="Pfam" id="PF05205">
    <property type="entry name" value="COMPASS-Shg1"/>
    <property type="match status" value="1"/>
</dbReference>
<name>A0A068S8H7_9FUNG</name>
<evidence type="ECO:0000259" key="1">
    <source>
        <dbReference type="Pfam" id="PF05205"/>
    </source>
</evidence>
<reference evidence="2" key="1">
    <citation type="submission" date="2013-08" db="EMBL/GenBank/DDBJ databases">
        <title>Gene expansion shapes genome architecture in the human pathogen Lichtheimia corymbifera: an evolutionary genomics analysis in the ancient terrestrial Mucorales (Mucoromycotina).</title>
        <authorList>
            <person name="Schwartze V.U."/>
            <person name="Winter S."/>
            <person name="Shelest E."/>
            <person name="Marcet-Houben M."/>
            <person name="Horn F."/>
            <person name="Wehner S."/>
            <person name="Hoffmann K."/>
            <person name="Riege K."/>
            <person name="Sammeth M."/>
            <person name="Nowrousian M."/>
            <person name="Valiante V."/>
            <person name="Linde J."/>
            <person name="Jacobsen I.D."/>
            <person name="Marz M."/>
            <person name="Brakhage A.A."/>
            <person name="Gabaldon T."/>
            <person name="Bocker S."/>
            <person name="Voigt K."/>
        </authorList>
    </citation>
    <scope>NUCLEOTIDE SEQUENCE [LARGE SCALE GENOMIC DNA]</scope>
    <source>
        <strain evidence="2">FSU 9682</strain>
    </source>
</reference>
<proteinExistence type="predicted"/>
<protein>
    <recommendedName>
        <fullName evidence="1">BOD1/SHG1 domain-containing protein</fullName>
    </recommendedName>
</protein>
<feature type="domain" description="BOD1/SHG1" evidence="1">
    <location>
        <begin position="7"/>
        <end position="101"/>
    </location>
</feature>
<dbReference type="Pfam" id="PF10199">
    <property type="entry name" value="Adaptin_binding"/>
    <property type="match status" value="1"/>
</dbReference>
<evidence type="ECO:0000313" key="2">
    <source>
        <dbReference type="EMBL" id="CDH57521.1"/>
    </source>
</evidence>
<dbReference type="EMBL" id="CBTN010000047">
    <property type="protein sequence ID" value="CDH57521.1"/>
    <property type="molecule type" value="Genomic_DNA"/>
</dbReference>
<evidence type="ECO:0000313" key="3">
    <source>
        <dbReference type="Proteomes" id="UP000027586"/>
    </source>
</evidence>
<accession>A0A068S8H7</accession>
<comment type="caution">
    <text evidence="2">The sequence shown here is derived from an EMBL/GenBank/DDBJ whole genome shotgun (WGS) entry which is preliminary data.</text>
</comment>
<organism evidence="2 3">
    <name type="scientific">Lichtheimia corymbifera JMRC:FSU:9682</name>
    <dbReference type="NCBI Taxonomy" id="1263082"/>
    <lineage>
        <taxon>Eukaryota</taxon>
        <taxon>Fungi</taxon>
        <taxon>Fungi incertae sedis</taxon>
        <taxon>Mucoromycota</taxon>
        <taxon>Mucoromycotina</taxon>
        <taxon>Mucoromycetes</taxon>
        <taxon>Mucorales</taxon>
        <taxon>Lichtheimiaceae</taxon>
        <taxon>Lichtheimia</taxon>
    </lineage>
</organism>
<gene>
    <name evidence="2" type="ORF">LCOR_08450.1</name>
</gene>
<dbReference type="STRING" id="1263082.A0A068S8H7"/>
<sequence length="375" mass="43472">MKPADVVVQLKRNGSFDQLRKQLLTDFQNEPEGKAFLAKINNFMETMVLKDPTLLEKDRSAFLSLVTSELEKEGMYQSVKEQVLGTMLQKKDYQDQIDEQMEQAYWILYESCQLDFPQKLVDDELKKSNGSHSGIRIPWTITTKYYVASVDFWLDEMAADIDHKEVIKGYTDPDNGVGQVVDAFVYVFHKDNVESFEGVKEWISFLDKYEPSIRLCAALPFKEEKKQDFEDIEEWCLDHQFEYVDMDEKTVEPLDKGGWDLAVDILQTNLWDGMKEHKSSHDQDDEQAADEELLRELQMLKLENERDQGEADMPSQSEINEMQKLLFNDIDKEDGLDKAFETMQALREQGKDLPDEERRKLAAKVALSFAAQLGV</sequence>
<keyword evidence="3" id="KW-1185">Reference proteome</keyword>
<dbReference type="Gene3D" id="3.40.50.11960">
    <property type="match status" value="1"/>
</dbReference>
<dbReference type="OrthoDB" id="10261384at2759"/>
<dbReference type="Proteomes" id="UP000027586">
    <property type="component" value="Unassembled WGS sequence"/>
</dbReference>
<dbReference type="VEuPathDB" id="FungiDB:LCOR_08450.1"/>
<dbReference type="AlphaFoldDB" id="A0A068S8H7"/>
<dbReference type="PANTHER" id="PTHR14659">
    <property type="entry name" value="ALPHA- AND GAMMA-ADAPTIN-BINDING PROTEIN P34"/>
    <property type="match status" value="1"/>
</dbReference>